<keyword evidence="2" id="KW-1185">Reference proteome</keyword>
<evidence type="ECO:0000313" key="1">
    <source>
        <dbReference type="EMBL" id="KOB73273.1"/>
    </source>
</evidence>
<evidence type="ECO:0000313" key="2">
    <source>
        <dbReference type="Proteomes" id="UP000037510"/>
    </source>
</evidence>
<organism evidence="1 2">
    <name type="scientific">Operophtera brumata</name>
    <name type="common">Winter moth</name>
    <name type="synonym">Phalaena brumata</name>
    <dbReference type="NCBI Taxonomy" id="104452"/>
    <lineage>
        <taxon>Eukaryota</taxon>
        <taxon>Metazoa</taxon>
        <taxon>Ecdysozoa</taxon>
        <taxon>Arthropoda</taxon>
        <taxon>Hexapoda</taxon>
        <taxon>Insecta</taxon>
        <taxon>Pterygota</taxon>
        <taxon>Neoptera</taxon>
        <taxon>Endopterygota</taxon>
        <taxon>Lepidoptera</taxon>
        <taxon>Glossata</taxon>
        <taxon>Ditrysia</taxon>
        <taxon>Geometroidea</taxon>
        <taxon>Geometridae</taxon>
        <taxon>Larentiinae</taxon>
        <taxon>Operophtera</taxon>
    </lineage>
</organism>
<comment type="caution">
    <text evidence="1">The sequence shown here is derived from an EMBL/GenBank/DDBJ whole genome shotgun (WGS) entry which is preliminary data.</text>
</comment>
<sequence length="120" mass="13040">MDHPDQIDVKDKDREPHLCSLLTSVLWRLAHCKSTPGGPPAILSYGLRHTEHTLHALADTIHAFQLHGDNDCVSILSIVCISARCSLASSGGWLTASPRWAGLLPSCPTASGIRSTRYTR</sequence>
<proteinExistence type="predicted"/>
<dbReference type="AlphaFoldDB" id="A0A0L7LCP9"/>
<protein>
    <submittedName>
        <fullName evidence="1">E3 ubiquitin-protein ligase UBR4</fullName>
    </submittedName>
</protein>
<reference evidence="1 2" key="1">
    <citation type="journal article" date="2015" name="Genome Biol. Evol.">
        <title>The genome of winter moth (Operophtera brumata) provides a genomic perspective on sexual dimorphism and phenology.</title>
        <authorList>
            <person name="Derks M.F."/>
            <person name="Smit S."/>
            <person name="Salis L."/>
            <person name="Schijlen E."/>
            <person name="Bossers A."/>
            <person name="Mateman C."/>
            <person name="Pijl A.S."/>
            <person name="de Ridder D."/>
            <person name="Groenen M.A."/>
            <person name="Visser M.E."/>
            <person name="Megens H.J."/>
        </authorList>
    </citation>
    <scope>NUCLEOTIDE SEQUENCE [LARGE SCALE GENOMIC DNA]</scope>
    <source>
        <strain evidence="1">WM2013NL</strain>
        <tissue evidence="1">Head and thorax</tissue>
    </source>
</reference>
<gene>
    <name evidence="1" type="ORF">OBRU01_10986</name>
</gene>
<dbReference type="Proteomes" id="UP000037510">
    <property type="component" value="Unassembled WGS sequence"/>
</dbReference>
<accession>A0A0L7LCP9</accession>
<name>A0A0L7LCP9_OPEBR</name>
<dbReference type="EMBL" id="JTDY01001638">
    <property type="protein sequence ID" value="KOB73273.1"/>
    <property type="molecule type" value="Genomic_DNA"/>
</dbReference>